<dbReference type="InterPro" id="IPR036397">
    <property type="entry name" value="RNaseH_sf"/>
</dbReference>
<dbReference type="InterPro" id="IPR012337">
    <property type="entry name" value="RNaseH-like_sf"/>
</dbReference>
<organism evidence="10 11">
    <name type="scientific">Malassezia furfur</name>
    <name type="common">Pityriasis versicolor infection agent</name>
    <name type="synonym">Pityrosporum furfur</name>
    <dbReference type="NCBI Taxonomy" id="55194"/>
    <lineage>
        <taxon>Eukaryota</taxon>
        <taxon>Fungi</taxon>
        <taxon>Dikarya</taxon>
        <taxon>Basidiomycota</taxon>
        <taxon>Ustilaginomycotina</taxon>
        <taxon>Malasseziomycetes</taxon>
        <taxon>Malasseziales</taxon>
        <taxon>Malasseziaceae</taxon>
        <taxon>Malassezia</taxon>
    </lineage>
</organism>
<dbReference type="GO" id="GO:0004527">
    <property type="term" value="F:exonuclease activity"/>
    <property type="evidence" value="ECO:0007669"/>
    <property type="project" value="UniProtKB-KW"/>
</dbReference>
<dbReference type="PANTHER" id="PTHR12801:SF115">
    <property type="entry name" value="FI18136P1-RELATED"/>
    <property type="match status" value="1"/>
</dbReference>
<evidence type="ECO:0000256" key="5">
    <source>
        <dbReference type="ARBA" id="ARBA00022839"/>
    </source>
</evidence>
<evidence type="ECO:0000313" key="11">
    <source>
        <dbReference type="Proteomes" id="UP000818624"/>
    </source>
</evidence>
<dbReference type="SMART" id="SM00479">
    <property type="entry name" value="EXOIII"/>
    <property type="match status" value="1"/>
</dbReference>
<evidence type="ECO:0000313" key="10">
    <source>
        <dbReference type="EMBL" id="WFD47476.1"/>
    </source>
</evidence>
<dbReference type="SUPFAM" id="SSF53098">
    <property type="entry name" value="Ribonuclease H-like"/>
    <property type="match status" value="1"/>
</dbReference>
<evidence type="ECO:0000256" key="3">
    <source>
        <dbReference type="ARBA" id="ARBA00022722"/>
    </source>
</evidence>
<protein>
    <submittedName>
        <fullName evidence="10">RNA exonuclease 3</fullName>
    </submittedName>
</protein>
<evidence type="ECO:0000259" key="9">
    <source>
        <dbReference type="PROSITE" id="PS50103"/>
    </source>
</evidence>
<dbReference type="InterPro" id="IPR013520">
    <property type="entry name" value="Ribonucl_H"/>
</dbReference>
<keyword evidence="11" id="KW-1185">Reference proteome</keyword>
<comment type="similarity">
    <text evidence="2">Belongs to the REXO1/REXO3 family.</text>
</comment>
<feature type="compositionally biased region" description="Basic and acidic residues" evidence="8">
    <location>
        <begin position="42"/>
        <end position="51"/>
    </location>
</feature>
<comment type="subcellular location">
    <subcellularLocation>
        <location evidence="1">Nucleus</location>
    </subcellularLocation>
</comment>
<sequence length="553" mass="60846">MFRTLGALSGIVCPAFREGTCENQRVNCPYSHDMSLLQTKPPPEKRRKVDDTANAAQIHPPTSANRPAVQAARRPGAPAPVAQETQLKCPTLTSKVHPASSRISLGARQNGLKKIYSTLVAFYQPLLTHADVALRDMGIEMAATDALAIESDVFRLASEHSYRNSSMSAAVGVTKRNKDELTRAVDEAYAALKEQGRDQAQVILQRCTETGSNNEVTAKRQRVEKRKLGRLTRERIIKAGFLCPKGDLQVLGYLTEIPSDWGPGGDAVDGTGEKQTCARCGTVFRVAPLRKSPDDDGQDPEACRFHPGRPRREQTSDTKLRKILRWTCCGRTVDAQTLGDDRCATGPHVFKEEKDEALHRRAPYTTFAQLAKDVGVEDSALEIAALDCEMSYTTAGLSVTRITLVDETGEVVFDELIRCSDDVQVLDYNTQFSGIQPKEYEENAVLDLHAARRALVQYVGPNTILVRAQLTQIGHGLENDLRAIRVVHTNVVDTCQLFPHPRGLPFRLALRDLVATHLGKIIQAGGSAVGHSSAEDAQTTLELVRYKWTQLCT</sequence>
<feature type="region of interest" description="Disordered" evidence="8">
    <location>
        <begin position="289"/>
        <end position="316"/>
    </location>
</feature>
<feature type="zinc finger region" description="C3H1-type" evidence="7">
    <location>
        <begin position="7"/>
        <end position="35"/>
    </location>
</feature>
<dbReference type="InterPro" id="IPR000571">
    <property type="entry name" value="Znf_CCCH"/>
</dbReference>
<keyword evidence="6" id="KW-0539">Nucleus</keyword>
<evidence type="ECO:0000256" key="7">
    <source>
        <dbReference type="PROSITE-ProRule" id="PRU00723"/>
    </source>
</evidence>
<evidence type="ECO:0000256" key="4">
    <source>
        <dbReference type="ARBA" id="ARBA00022801"/>
    </source>
</evidence>
<dbReference type="CDD" id="cd06145">
    <property type="entry name" value="REX1_like"/>
    <property type="match status" value="1"/>
</dbReference>
<name>A0ABY8EPH8_MALFU</name>
<dbReference type="Gene3D" id="3.30.420.10">
    <property type="entry name" value="Ribonuclease H-like superfamily/Ribonuclease H"/>
    <property type="match status" value="1"/>
</dbReference>
<keyword evidence="4" id="KW-0378">Hydrolase</keyword>
<reference evidence="10 11" key="1">
    <citation type="journal article" date="2020" name="Elife">
        <title>Loss of centromere function drives karyotype evolution in closely related Malassezia species.</title>
        <authorList>
            <person name="Sankaranarayanan S.R."/>
            <person name="Ianiri G."/>
            <person name="Coelho M.A."/>
            <person name="Reza M.H."/>
            <person name="Thimmappa B.C."/>
            <person name="Ganguly P."/>
            <person name="Vadnala R.N."/>
            <person name="Sun S."/>
            <person name="Siddharthan R."/>
            <person name="Tellgren-Roth C."/>
            <person name="Dawson T.L."/>
            <person name="Heitman J."/>
            <person name="Sanyal K."/>
        </authorList>
    </citation>
    <scope>NUCLEOTIDE SEQUENCE [LARGE SCALE GENOMIC DNA]</scope>
    <source>
        <strain evidence="10">CBS14141</strain>
    </source>
</reference>
<dbReference type="PROSITE" id="PS50103">
    <property type="entry name" value="ZF_C3H1"/>
    <property type="match status" value="1"/>
</dbReference>
<dbReference type="PANTHER" id="PTHR12801">
    <property type="entry name" value="RNA EXONUCLEASE REXO1 / RECO3 FAMILY MEMBER-RELATED"/>
    <property type="match status" value="1"/>
</dbReference>
<dbReference type="EMBL" id="CP046235">
    <property type="protein sequence ID" value="WFD47476.1"/>
    <property type="molecule type" value="Genomic_DNA"/>
</dbReference>
<accession>A0ABY8EPH8</accession>
<gene>
    <name evidence="10" type="primary">REX3</name>
    <name evidence="10" type="ORF">GLX27_002128</name>
</gene>
<evidence type="ECO:0000256" key="6">
    <source>
        <dbReference type="ARBA" id="ARBA00023242"/>
    </source>
</evidence>
<keyword evidence="5 10" id="KW-0269">Exonuclease</keyword>
<dbReference type="Proteomes" id="UP000818624">
    <property type="component" value="Chromosome 2"/>
</dbReference>
<keyword evidence="7" id="KW-0862">Zinc</keyword>
<dbReference type="InterPro" id="IPR034922">
    <property type="entry name" value="REX1-like_exo"/>
</dbReference>
<evidence type="ECO:0000256" key="1">
    <source>
        <dbReference type="ARBA" id="ARBA00004123"/>
    </source>
</evidence>
<keyword evidence="7" id="KW-0863">Zinc-finger</keyword>
<evidence type="ECO:0000256" key="8">
    <source>
        <dbReference type="SAM" id="MobiDB-lite"/>
    </source>
</evidence>
<feature type="domain" description="C3H1-type" evidence="9">
    <location>
        <begin position="7"/>
        <end position="35"/>
    </location>
</feature>
<dbReference type="InterPro" id="IPR047021">
    <property type="entry name" value="REXO1/3/4-like"/>
</dbReference>
<evidence type="ECO:0000256" key="2">
    <source>
        <dbReference type="ARBA" id="ARBA00006357"/>
    </source>
</evidence>
<feature type="region of interest" description="Disordered" evidence="8">
    <location>
        <begin position="33"/>
        <end position="68"/>
    </location>
</feature>
<proteinExistence type="inferred from homology"/>
<keyword evidence="3" id="KW-0540">Nuclease</keyword>
<keyword evidence="7" id="KW-0479">Metal-binding</keyword>